<reference evidence="3" key="1">
    <citation type="submission" date="2016-09" db="EMBL/GenBank/DDBJ databases">
        <authorList>
            <person name="Varghese N."/>
            <person name="Submissions S."/>
        </authorList>
    </citation>
    <scope>NUCLEOTIDE SEQUENCE [LARGE SCALE GENOMIC DNA]</scope>
    <source>
        <strain evidence="3">JS23</strain>
    </source>
</reference>
<dbReference type="Pfam" id="PF07394">
    <property type="entry name" value="DUF1501"/>
    <property type="match status" value="1"/>
</dbReference>
<keyword evidence="1" id="KW-0732">Signal</keyword>
<evidence type="ECO:0000313" key="3">
    <source>
        <dbReference type="Proteomes" id="UP000243719"/>
    </source>
</evidence>
<dbReference type="OrthoDB" id="9779968at2"/>
<dbReference type="STRING" id="1770053.SAMN05216551_12012"/>
<dbReference type="RefSeq" id="WP_091913411.1">
    <property type="nucleotide sequence ID" value="NZ_FNLO01000020.1"/>
</dbReference>
<organism evidence="2 3">
    <name type="scientific">Chitinasiproducens palmae</name>
    <dbReference type="NCBI Taxonomy" id="1770053"/>
    <lineage>
        <taxon>Bacteria</taxon>
        <taxon>Pseudomonadati</taxon>
        <taxon>Pseudomonadota</taxon>
        <taxon>Betaproteobacteria</taxon>
        <taxon>Burkholderiales</taxon>
        <taxon>Burkholderiaceae</taxon>
        <taxon>Chitinasiproducens</taxon>
    </lineage>
</organism>
<gene>
    <name evidence="2" type="ORF">SAMN05216551_12012</name>
</gene>
<dbReference type="InterPro" id="IPR010869">
    <property type="entry name" value="DUF1501"/>
</dbReference>
<accession>A0A1H2PX41</accession>
<feature type="chain" id="PRO_5017295531" evidence="1">
    <location>
        <begin position="26"/>
        <end position="355"/>
    </location>
</feature>
<dbReference type="Proteomes" id="UP000243719">
    <property type="component" value="Unassembled WGS sequence"/>
</dbReference>
<dbReference type="PROSITE" id="PS51318">
    <property type="entry name" value="TAT"/>
    <property type="match status" value="1"/>
</dbReference>
<proteinExistence type="predicted"/>
<dbReference type="AlphaFoldDB" id="A0A1H2PX41"/>
<dbReference type="InterPro" id="IPR006311">
    <property type="entry name" value="TAT_signal"/>
</dbReference>
<keyword evidence="3" id="KW-1185">Reference proteome</keyword>
<sequence length="355" mass="37677">MKRRNFLLGAAAGAALGAWPLASTASPVGARDLPARRAGTGPAAGIPSSRLLILVELQGGNDAWNTVIPYAEPAYRRLRPTLAIPRDQVVQLDRQRGLHPALAGLLPAWQAGELAVVEGVGCPAANLSHFRAQQIGATASAADAYRDDGWVARALTQDGQARTAWQVNGEAGPLWTLDTQLHVIAADAVDTARPACTQAFATALQAALASRDMPMAAIKLTMPGFDTHHAQTPIHARLLGELATGLSVLRDGLRKAGRWDETLVMTYGEFGRRPAQNADGGTEHGAVSAQLLLGGRVAGGFHGAPLVFDRLDGAGDAIPAVDFRSVYASVLWQWWRRDPQSVLGGRFDRLPLLRV</sequence>
<name>A0A1H2PX41_9BURK</name>
<dbReference type="EMBL" id="FNLO01000020">
    <property type="protein sequence ID" value="SDV51623.1"/>
    <property type="molecule type" value="Genomic_DNA"/>
</dbReference>
<protein>
    <submittedName>
        <fullName evidence="2">Uncharacterized conserved protein, DUF1501 family</fullName>
    </submittedName>
</protein>
<feature type="signal peptide" evidence="1">
    <location>
        <begin position="1"/>
        <end position="25"/>
    </location>
</feature>
<evidence type="ECO:0000313" key="2">
    <source>
        <dbReference type="EMBL" id="SDV51623.1"/>
    </source>
</evidence>
<evidence type="ECO:0000256" key="1">
    <source>
        <dbReference type="SAM" id="SignalP"/>
    </source>
</evidence>